<dbReference type="HOGENOM" id="CLU_2206700_0_0_9"/>
<accession>U4TWY0</accession>
<feature type="domain" description="Tail specific protease" evidence="1">
    <location>
        <begin position="16"/>
        <end position="84"/>
    </location>
</feature>
<dbReference type="GO" id="GO:0008236">
    <property type="term" value="F:serine-type peptidase activity"/>
    <property type="evidence" value="ECO:0007669"/>
    <property type="project" value="InterPro"/>
</dbReference>
<organism evidence="2 3">
    <name type="scientific">Schleiferilactobacillus shenzhenensis LY-73</name>
    <dbReference type="NCBI Taxonomy" id="1231336"/>
    <lineage>
        <taxon>Bacteria</taxon>
        <taxon>Bacillati</taxon>
        <taxon>Bacillota</taxon>
        <taxon>Bacilli</taxon>
        <taxon>Lactobacillales</taxon>
        <taxon>Lactobacillaceae</taxon>
        <taxon>Schleiferilactobacillus</taxon>
    </lineage>
</organism>
<evidence type="ECO:0000313" key="2">
    <source>
        <dbReference type="EMBL" id="ERL65852.1"/>
    </source>
</evidence>
<reference evidence="3" key="1">
    <citation type="journal article" date="2013" name="Genome Announc.">
        <title>Whole-Genome Sequencing of Lactobacillus shenzhenensis Strain LY-73T.</title>
        <authorList>
            <person name="Lin Z."/>
            <person name="Liu Z."/>
            <person name="Yang R."/>
            <person name="Zou Y."/>
            <person name="Wan D."/>
            <person name="Chen J."/>
            <person name="Guo M."/>
            <person name="Zhao J."/>
            <person name="Fang C."/>
            <person name="Yang R."/>
            <person name="Liu F."/>
        </authorList>
    </citation>
    <scope>NUCLEOTIDE SEQUENCE [LARGE SCALE GENOMIC DNA]</scope>
    <source>
        <strain evidence="3">LY-73</strain>
    </source>
</reference>
<dbReference type="Pfam" id="PF03572">
    <property type="entry name" value="Peptidase_S41"/>
    <property type="match status" value="1"/>
</dbReference>
<dbReference type="STRING" id="1231336.L248_1928"/>
<dbReference type="GO" id="GO:0006508">
    <property type="term" value="P:proteolysis"/>
    <property type="evidence" value="ECO:0007669"/>
    <property type="project" value="InterPro"/>
</dbReference>
<evidence type="ECO:0000259" key="1">
    <source>
        <dbReference type="Pfam" id="PF03572"/>
    </source>
</evidence>
<protein>
    <recommendedName>
        <fullName evidence="1">Tail specific protease domain-containing protein</fullName>
    </recommendedName>
</protein>
<dbReference type="SUPFAM" id="SSF52096">
    <property type="entry name" value="ClpP/crotonase"/>
    <property type="match status" value="1"/>
</dbReference>
<dbReference type="AlphaFoldDB" id="U4TWY0"/>
<dbReference type="Gene3D" id="3.90.226.10">
    <property type="entry name" value="2-enoyl-CoA Hydratase, Chain A, domain 1"/>
    <property type="match status" value="1"/>
</dbReference>
<evidence type="ECO:0000313" key="3">
    <source>
        <dbReference type="Proteomes" id="UP000030647"/>
    </source>
</evidence>
<dbReference type="Proteomes" id="UP000030647">
    <property type="component" value="Unassembled WGS sequence"/>
</dbReference>
<gene>
    <name evidence="2" type="ORF">L248_1928</name>
</gene>
<dbReference type="EMBL" id="KI271584">
    <property type="protein sequence ID" value="ERL65852.1"/>
    <property type="molecule type" value="Genomic_DNA"/>
</dbReference>
<sequence>MRIGQVMHHLLLVSLGSAGDSFVLVAKNAPKVTVVGRNTMGVWDYANVATQSYTGFDLNYPISRAAWVDEGKGIDGIGVPPDIHLPWTPATITEDLDLKKALAVLAD</sequence>
<proteinExistence type="predicted"/>
<dbReference type="InterPro" id="IPR005151">
    <property type="entry name" value="Tail-specific_protease"/>
</dbReference>
<dbReference type="eggNOG" id="COG0793">
    <property type="taxonomic scope" value="Bacteria"/>
</dbReference>
<name>U4TWY0_9LACO</name>
<keyword evidence="3" id="KW-1185">Reference proteome</keyword>
<dbReference type="InterPro" id="IPR029045">
    <property type="entry name" value="ClpP/crotonase-like_dom_sf"/>
</dbReference>